<evidence type="ECO:0000259" key="3">
    <source>
        <dbReference type="PROSITE" id="PS50110"/>
    </source>
</evidence>
<evidence type="ECO:0000256" key="1">
    <source>
        <dbReference type="ARBA" id="ARBA00022553"/>
    </source>
</evidence>
<gene>
    <name evidence="4" type="ORF">FNB15_18610</name>
</gene>
<accession>A0A516H643</accession>
<reference evidence="4 5" key="1">
    <citation type="submission" date="2019-07" db="EMBL/GenBank/DDBJ databases">
        <title>Genome sequencing for Ferrovibrio sp. K5.</title>
        <authorList>
            <person name="Park S.-J."/>
        </authorList>
    </citation>
    <scope>NUCLEOTIDE SEQUENCE [LARGE SCALE GENOMIC DNA]</scope>
    <source>
        <strain evidence="4 5">K5</strain>
    </source>
</reference>
<dbReference type="Pfam" id="PF00072">
    <property type="entry name" value="Response_reg"/>
    <property type="match status" value="1"/>
</dbReference>
<keyword evidence="1 2" id="KW-0597">Phosphoprotein</keyword>
<feature type="modified residue" description="4-aspartylphosphate" evidence="2">
    <location>
        <position position="70"/>
    </location>
</feature>
<dbReference type="InterPro" id="IPR011006">
    <property type="entry name" value="CheY-like_superfamily"/>
</dbReference>
<evidence type="ECO:0000313" key="5">
    <source>
        <dbReference type="Proteomes" id="UP000317496"/>
    </source>
</evidence>
<keyword evidence="5" id="KW-1185">Reference proteome</keyword>
<proteinExistence type="predicted"/>
<dbReference type="Proteomes" id="UP000317496">
    <property type="component" value="Chromosome"/>
</dbReference>
<name>A0A516H643_9PROT</name>
<dbReference type="PANTHER" id="PTHR44591">
    <property type="entry name" value="STRESS RESPONSE REGULATOR PROTEIN 1"/>
    <property type="match status" value="1"/>
</dbReference>
<evidence type="ECO:0000256" key="2">
    <source>
        <dbReference type="PROSITE-ProRule" id="PRU00169"/>
    </source>
</evidence>
<dbReference type="EMBL" id="CP041636">
    <property type="protein sequence ID" value="QDO99160.1"/>
    <property type="molecule type" value="Genomic_DNA"/>
</dbReference>
<dbReference type="InterPro" id="IPR001789">
    <property type="entry name" value="Sig_transdc_resp-reg_receiver"/>
</dbReference>
<sequence length="149" mass="16190">MWHSRRVMTDSASTAIPAGKRILVVDDHLDFANFVRRVAEKEGFVAELVDTAEAFRKAYAEVQPAIICLDIVMPEEDGIELIQWLTGQQCKAAIYIITGHNPSYARAALEIGRSQGLNIAGVLQKPVSLLTLRDVLSAAGEGRTAIAAD</sequence>
<evidence type="ECO:0000313" key="4">
    <source>
        <dbReference type="EMBL" id="QDO99160.1"/>
    </source>
</evidence>
<organism evidence="4 5">
    <name type="scientific">Ferrovibrio terrae</name>
    <dbReference type="NCBI Taxonomy" id="2594003"/>
    <lineage>
        <taxon>Bacteria</taxon>
        <taxon>Pseudomonadati</taxon>
        <taxon>Pseudomonadota</taxon>
        <taxon>Alphaproteobacteria</taxon>
        <taxon>Rhodospirillales</taxon>
        <taxon>Rhodospirillaceae</taxon>
        <taxon>Ferrovibrio</taxon>
    </lineage>
</organism>
<dbReference type="SMART" id="SM00448">
    <property type="entry name" value="REC"/>
    <property type="match status" value="1"/>
</dbReference>
<dbReference type="GO" id="GO:0000160">
    <property type="term" value="P:phosphorelay signal transduction system"/>
    <property type="evidence" value="ECO:0007669"/>
    <property type="project" value="InterPro"/>
</dbReference>
<protein>
    <submittedName>
        <fullName evidence="4">Response regulator</fullName>
    </submittedName>
</protein>
<dbReference type="AlphaFoldDB" id="A0A516H643"/>
<dbReference type="CDD" id="cd00156">
    <property type="entry name" value="REC"/>
    <property type="match status" value="1"/>
</dbReference>
<dbReference type="PROSITE" id="PS50110">
    <property type="entry name" value="RESPONSE_REGULATORY"/>
    <property type="match status" value="1"/>
</dbReference>
<dbReference type="InterPro" id="IPR050595">
    <property type="entry name" value="Bact_response_regulator"/>
</dbReference>
<dbReference type="OrthoDB" id="7578420at2"/>
<dbReference type="KEGG" id="fer:FNB15_18610"/>
<dbReference type="Gene3D" id="3.40.50.2300">
    <property type="match status" value="1"/>
</dbReference>
<dbReference type="SUPFAM" id="SSF52172">
    <property type="entry name" value="CheY-like"/>
    <property type="match status" value="1"/>
</dbReference>
<dbReference type="PANTHER" id="PTHR44591:SF3">
    <property type="entry name" value="RESPONSE REGULATORY DOMAIN-CONTAINING PROTEIN"/>
    <property type="match status" value="1"/>
</dbReference>
<feature type="domain" description="Response regulatory" evidence="3">
    <location>
        <begin position="21"/>
        <end position="140"/>
    </location>
</feature>